<dbReference type="InterPro" id="IPR059179">
    <property type="entry name" value="MLKL-like_MCAfunc"/>
</dbReference>
<organism evidence="2 3">
    <name type="scientific">Mycena albidolilacea</name>
    <dbReference type="NCBI Taxonomy" id="1033008"/>
    <lineage>
        <taxon>Eukaryota</taxon>
        <taxon>Fungi</taxon>
        <taxon>Dikarya</taxon>
        <taxon>Basidiomycota</taxon>
        <taxon>Agaricomycotina</taxon>
        <taxon>Agaricomycetes</taxon>
        <taxon>Agaricomycetidae</taxon>
        <taxon>Agaricales</taxon>
        <taxon>Marasmiineae</taxon>
        <taxon>Mycenaceae</taxon>
        <taxon>Mycena</taxon>
    </lineage>
</organism>
<gene>
    <name evidence="2" type="ORF">DFH08DRAFT_1073523</name>
</gene>
<dbReference type="AlphaFoldDB" id="A0AAD7ALK0"/>
<keyword evidence="3" id="KW-1185">Reference proteome</keyword>
<feature type="region of interest" description="Disordered" evidence="1">
    <location>
        <begin position="1"/>
        <end position="106"/>
    </location>
</feature>
<feature type="compositionally biased region" description="Low complexity" evidence="1">
    <location>
        <begin position="25"/>
        <end position="93"/>
    </location>
</feature>
<evidence type="ECO:0000256" key="1">
    <source>
        <dbReference type="SAM" id="MobiDB-lite"/>
    </source>
</evidence>
<dbReference type="CDD" id="cd21037">
    <property type="entry name" value="MLKL_NTD"/>
    <property type="match status" value="1"/>
</dbReference>
<comment type="caution">
    <text evidence="2">The sequence shown here is derived from an EMBL/GenBank/DDBJ whole genome shotgun (WGS) entry which is preliminary data.</text>
</comment>
<dbReference type="EMBL" id="JARIHO010000004">
    <property type="protein sequence ID" value="KAJ7362287.1"/>
    <property type="molecule type" value="Genomic_DNA"/>
</dbReference>
<reference evidence="2" key="1">
    <citation type="submission" date="2023-03" db="EMBL/GenBank/DDBJ databases">
        <title>Massive genome expansion in bonnet fungi (Mycena s.s.) driven by repeated elements and novel gene families across ecological guilds.</title>
        <authorList>
            <consortium name="Lawrence Berkeley National Laboratory"/>
            <person name="Harder C.B."/>
            <person name="Miyauchi S."/>
            <person name="Viragh M."/>
            <person name="Kuo A."/>
            <person name="Thoen E."/>
            <person name="Andreopoulos B."/>
            <person name="Lu D."/>
            <person name="Skrede I."/>
            <person name="Drula E."/>
            <person name="Henrissat B."/>
            <person name="Morin E."/>
            <person name="Kohler A."/>
            <person name="Barry K."/>
            <person name="LaButti K."/>
            <person name="Morin E."/>
            <person name="Salamov A."/>
            <person name="Lipzen A."/>
            <person name="Mereny Z."/>
            <person name="Hegedus B."/>
            <person name="Baldrian P."/>
            <person name="Stursova M."/>
            <person name="Weitz H."/>
            <person name="Taylor A."/>
            <person name="Grigoriev I.V."/>
            <person name="Nagy L.G."/>
            <person name="Martin F."/>
            <person name="Kauserud H."/>
        </authorList>
    </citation>
    <scope>NUCLEOTIDE SEQUENCE</scope>
    <source>
        <strain evidence="2">CBHHK002</strain>
    </source>
</reference>
<proteinExistence type="predicted"/>
<evidence type="ECO:0000313" key="3">
    <source>
        <dbReference type="Proteomes" id="UP001218218"/>
    </source>
</evidence>
<dbReference type="Proteomes" id="UP001218218">
    <property type="component" value="Unassembled WGS sequence"/>
</dbReference>
<name>A0AAD7ALK0_9AGAR</name>
<sequence length="392" mass="41140">MPATRHVRREGRGSYNPIALPSLPSLSAMFSFSNSNSNNSNSNSNSNSTAASATDNGASRTNTWASTTSSSTAVSSSSATTAVSSSSATTTVSPSPQKKHSDASSTFDFDGKLPFGLGIEEDKGEGKGYSTATTPFFLRRSAGARRADDLLQRGLDSSRLLQSISSSMDLETIQVVAGSCGFLSTVLAFSFGGRRWDAIGVWVAGVVAYCCTSVADALATASSVGEATQGSYGAREPCHDRGGTSATVRTNRTQTRMLLERVHQIVHALINLCGDAQVQRNGGYTNTTGVGLAPAMARAIERFTQTLTALHTLLQAQSEAGMISRILRHAETRDELRRCDEALGEALELFSVKTGLLTHAALGGARRSATQRHEEIVAALRAKGHGRGVGAA</sequence>
<accession>A0AAD7ALK0</accession>
<dbReference type="InterPro" id="IPR036537">
    <property type="entry name" value="Adaptor_Cbl_N_dom_sf"/>
</dbReference>
<evidence type="ECO:0000313" key="2">
    <source>
        <dbReference type="EMBL" id="KAJ7362287.1"/>
    </source>
</evidence>
<dbReference type="Gene3D" id="1.20.930.20">
    <property type="entry name" value="Adaptor protein Cbl, N-terminal domain"/>
    <property type="match status" value="1"/>
</dbReference>
<dbReference type="GO" id="GO:0007166">
    <property type="term" value="P:cell surface receptor signaling pathway"/>
    <property type="evidence" value="ECO:0007669"/>
    <property type="project" value="InterPro"/>
</dbReference>
<protein>
    <submittedName>
        <fullName evidence="2">Uncharacterized protein</fullName>
    </submittedName>
</protein>